<gene>
    <name evidence="1" type="ORF">HNQ79_001259</name>
</gene>
<accession>A0A7X0HBX7</accession>
<reference evidence="1 2" key="1">
    <citation type="submission" date="2020-08" db="EMBL/GenBank/DDBJ databases">
        <title>Genomic Encyclopedia of Type Strains, Phase IV (KMG-IV): sequencing the most valuable type-strain genomes for metagenomic binning, comparative biology and taxonomic classification.</title>
        <authorList>
            <person name="Goeker M."/>
        </authorList>
    </citation>
    <scope>NUCLEOTIDE SEQUENCE [LARGE SCALE GENOMIC DNA]</scope>
    <source>
        <strain evidence="1 2">DSM 40141</strain>
    </source>
</reference>
<dbReference type="Pfam" id="PF23562">
    <property type="entry name" value="AMP-binding_C_3"/>
    <property type="match status" value="1"/>
</dbReference>
<dbReference type="EMBL" id="JACHEM010000003">
    <property type="protein sequence ID" value="MBB6434808.1"/>
    <property type="molecule type" value="Genomic_DNA"/>
</dbReference>
<dbReference type="AlphaFoldDB" id="A0A7X0HBX7"/>
<organism evidence="1 2">
    <name type="scientific">Streptomyces candidus</name>
    <dbReference type="NCBI Taxonomy" id="67283"/>
    <lineage>
        <taxon>Bacteria</taxon>
        <taxon>Bacillati</taxon>
        <taxon>Actinomycetota</taxon>
        <taxon>Actinomycetes</taxon>
        <taxon>Kitasatosporales</taxon>
        <taxon>Streptomycetaceae</taxon>
        <taxon>Streptomyces</taxon>
    </lineage>
</organism>
<dbReference type="RefSeq" id="WP_229923350.1">
    <property type="nucleotide sequence ID" value="NZ_BNBN01000004.1"/>
</dbReference>
<evidence type="ECO:0000313" key="1">
    <source>
        <dbReference type="EMBL" id="MBB6434808.1"/>
    </source>
</evidence>
<evidence type="ECO:0000313" key="2">
    <source>
        <dbReference type="Proteomes" id="UP000540423"/>
    </source>
</evidence>
<sequence>MRELVGQAVEAANAQASRPARIRAFAVLDEDFSVAGGALTPTLKVRRRAVLERHAEEIEALYR</sequence>
<dbReference type="Proteomes" id="UP000540423">
    <property type="component" value="Unassembled WGS sequence"/>
</dbReference>
<proteinExistence type="predicted"/>
<keyword evidence="2" id="KW-1185">Reference proteome</keyword>
<name>A0A7X0HBX7_9ACTN</name>
<protein>
    <submittedName>
        <fullName evidence="1">Long-subunit acyl-CoA synthetase (AMP-forming)</fullName>
    </submittedName>
</protein>
<comment type="caution">
    <text evidence="1">The sequence shown here is derived from an EMBL/GenBank/DDBJ whole genome shotgun (WGS) entry which is preliminary data.</text>
</comment>